<dbReference type="HOGENOM" id="CLU_2278084_0_0_1"/>
<protein>
    <submittedName>
        <fullName evidence="2">Uncharacterized protein</fullName>
    </submittedName>
</protein>
<organism evidence="3">
    <name type="scientific">Melampsora larici-populina (strain 98AG31 / pathotype 3-4-7)</name>
    <name type="common">Poplar leaf rust fungus</name>
    <dbReference type="NCBI Taxonomy" id="747676"/>
    <lineage>
        <taxon>Eukaryota</taxon>
        <taxon>Fungi</taxon>
        <taxon>Dikarya</taxon>
        <taxon>Basidiomycota</taxon>
        <taxon>Pucciniomycotina</taxon>
        <taxon>Pucciniomycetes</taxon>
        <taxon>Pucciniales</taxon>
        <taxon>Melampsoraceae</taxon>
        <taxon>Melampsora</taxon>
    </lineage>
</organism>
<keyword evidence="3" id="KW-1185">Reference proteome</keyword>
<dbReference type="GeneID" id="18930467"/>
<dbReference type="KEGG" id="mlr:MELLADRAFT_65608"/>
<feature type="region of interest" description="Disordered" evidence="1">
    <location>
        <begin position="1"/>
        <end position="49"/>
    </location>
</feature>
<evidence type="ECO:0000256" key="1">
    <source>
        <dbReference type="SAM" id="MobiDB-lite"/>
    </source>
</evidence>
<gene>
    <name evidence="2" type="ORF">MELLADRAFT_65608</name>
</gene>
<name>F4RW23_MELLP</name>
<dbReference type="InParanoid" id="F4RW23"/>
<dbReference type="Proteomes" id="UP000001072">
    <property type="component" value="Unassembled WGS sequence"/>
</dbReference>
<proteinExistence type="predicted"/>
<dbReference type="OrthoDB" id="10502386at2759"/>
<dbReference type="EMBL" id="GL883124">
    <property type="protein sequence ID" value="EGG03461.1"/>
    <property type="molecule type" value="Genomic_DNA"/>
</dbReference>
<accession>F4RW23</accession>
<evidence type="ECO:0000313" key="2">
    <source>
        <dbReference type="EMBL" id="EGG03461.1"/>
    </source>
</evidence>
<sequence>MSNPSATAGDKTTSTSSKSPGTTQQQTGQQQTGRSELKPPITMTYNNEKLEATGVKPLEAPGESSNYHYWQFVIGTVIRGSSFGYVIRDVQPNPLPASNEHD</sequence>
<dbReference type="RefSeq" id="XP_007413255.1">
    <property type="nucleotide sequence ID" value="XM_007413193.1"/>
</dbReference>
<dbReference type="VEuPathDB" id="FungiDB:MELLADRAFT_65608"/>
<reference evidence="3" key="1">
    <citation type="journal article" date="2011" name="Proc. Natl. Acad. Sci. U.S.A.">
        <title>Obligate biotrophy features unraveled by the genomic analysis of rust fungi.</title>
        <authorList>
            <person name="Duplessis S."/>
            <person name="Cuomo C.A."/>
            <person name="Lin Y.-C."/>
            <person name="Aerts A."/>
            <person name="Tisserant E."/>
            <person name="Veneault-Fourrey C."/>
            <person name="Joly D.L."/>
            <person name="Hacquard S."/>
            <person name="Amselem J."/>
            <person name="Cantarel B.L."/>
            <person name="Chiu R."/>
            <person name="Coutinho P.M."/>
            <person name="Feau N."/>
            <person name="Field M."/>
            <person name="Frey P."/>
            <person name="Gelhaye E."/>
            <person name="Goldberg J."/>
            <person name="Grabherr M.G."/>
            <person name="Kodira C.D."/>
            <person name="Kohler A."/>
            <person name="Kuees U."/>
            <person name="Lindquist E.A."/>
            <person name="Lucas S.M."/>
            <person name="Mago R."/>
            <person name="Mauceli E."/>
            <person name="Morin E."/>
            <person name="Murat C."/>
            <person name="Pangilinan J.L."/>
            <person name="Park R."/>
            <person name="Pearson M."/>
            <person name="Quesneville H."/>
            <person name="Rouhier N."/>
            <person name="Sakthikumar S."/>
            <person name="Salamov A.A."/>
            <person name="Schmutz J."/>
            <person name="Selles B."/>
            <person name="Shapiro H."/>
            <person name="Tanguay P."/>
            <person name="Tuskan G.A."/>
            <person name="Henrissat B."/>
            <person name="Van de Peer Y."/>
            <person name="Rouze P."/>
            <person name="Ellis J.G."/>
            <person name="Dodds P.N."/>
            <person name="Schein J.E."/>
            <person name="Zhong S."/>
            <person name="Hamelin R.C."/>
            <person name="Grigoriev I.V."/>
            <person name="Szabo L.J."/>
            <person name="Martin F."/>
        </authorList>
    </citation>
    <scope>NUCLEOTIDE SEQUENCE [LARGE SCALE GENOMIC DNA]</scope>
    <source>
        <strain evidence="3">98AG31 / pathotype 3-4-7</strain>
    </source>
</reference>
<evidence type="ECO:0000313" key="3">
    <source>
        <dbReference type="Proteomes" id="UP000001072"/>
    </source>
</evidence>
<dbReference type="AlphaFoldDB" id="F4RW23"/>
<feature type="compositionally biased region" description="Low complexity" evidence="1">
    <location>
        <begin position="1"/>
        <end position="34"/>
    </location>
</feature>